<organism evidence="1">
    <name type="scientific">viral metagenome</name>
    <dbReference type="NCBI Taxonomy" id="1070528"/>
    <lineage>
        <taxon>unclassified sequences</taxon>
        <taxon>metagenomes</taxon>
        <taxon>organismal metagenomes</taxon>
    </lineage>
</organism>
<dbReference type="EMBL" id="MN740002">
    <property type="protein sequence ID" value="QHT82582.1"/>
    <property type="molecule type" value="Genomic_DNA"/>
</dbReference>
<protein>
    <submittedName>
        <fullName evidence="1">Uncharacterized protein</fullName>
    </submittedName>
</protein>
<reference evidence="1" key="1">
    <citation type="journal article" date="2020" name="Nature">
        <title>Giant virus diversity and host interactions through global metagenomics.</title>
        <authorList>
            <person name="Schulz F."/>
            <person name="Roux S."/>
            <person name="Paez-Espino D."/>
            <person name="Jungbluth S."/>
            <person name="Walsh D.A."/>
            <person name="Denef V.J."/>
            <person name="McMahon K.D."/>
            <person name="Konstantinidis K.T."/>
            <person name="Eloe-Fadrosh E.A."/>
            <person name="Kyrpides N.C."/>
            <person name="Woyke T."/>
        </authorList>
    </citation>
    <scope>NUCLEOTIDE SEQUENCE</scope>
    <source>
        <strain evidence="1">GVMAG-M-3300023184-165</strain>
    </source>
</reference>
<name>A0A6C0HPJ7_9ZZZZ</name>
<dbReference type="AlphaFoldDB" id="A0A6C0HPJ7"/>
<sequence>MVGMQTQFGKGRYVNTIANRTLQSGGSIGGVKKAGTFAGSVSWPQGNMGSHVFYRAPQRQPSVAFSLLNTTRSPVQYNRNGYAVSHSGMLG</sequence>
<proteinExistence type="predicted"/>
<accession>A0A6C0HPJ7</accession>
<evidence type="ECO:0000313" key="1">
    <source>
        <dbReference type="EMBL" id="QHT82582.1"/>
    </source>
</evidence>